<dbReference type="EMBL" id="UPPP01000058">
    <property type="protein sequence ID" value="VBB05725.1"/>
    <property type="molecule type" value="Genomic_DNA"/>
</dbReference>
<reference evidence="6 7" key="1">
    <citation type="submission" date="2018-06" db="EMBL/GenBank/DDBJ databases">
        <authorList>
            <person name="Strepis N."/>
        </authorList>
    </citation>
    <scope>NUCLEOTIDE SEQUENCE [LARGE SCALE GENOMIC DNA]</scope>
    <source>
        <strain evidence="6">LUCI</strain>
    </source>
</reference>
<dbReference type="PANTHER" id="PTHR30185:SF9">
    <property type="entry name" value="MANNITOL-SPECIFIC PHOSPHOTRANSFERASE ENZYME IIA COMPONENT"/>
    <property type="match status" value="1"/>
</dbReference>
<organism evidence="6 7">
    <name type="scientific">Lucifera butyrica</name>
    <dbReference type="NCBI Taxonomy" id="1351585"/>
    <lineage>
        <taxon>Bacteria</taxon>
        <taxon>Bacillati</taxon>
        <taxon>Bacillota</taxon>
        <taxon>Negativicutes</taxon>
        <taxon>Veillonellales</taxon>
        <taxon>Veillonellaceae</taxon>
        <taxon>Lucifera</taxon>
    </lineage>
</organism>
<dbReference type="Gene3D" id="3.40.930.10">
    <property type="entry name" value="Mannitol-specific EII, Chain A"/>
    <property type="match status" value="1"/>
</dbReference>
<dbReference type="InterPro" id="IPR013196">
    <property type="entry name" value="HTH_11"/>
</dbReference>
<dbReference type="InterPro" id="IPR036634">
    <property type="entry name" value="PRD_sf"/>
</dbReference>
<dbReference type="CDD" id="cd00211">
    <property type="entry name" value="PTS_IIA_fru"/>
    <property type="match status" value="1"/>
</dbReference>
<feature type="domain" description="PRD" evidence="5">
    <location>
        <begin position="196"/>
        <end position="301"/>
    </location>
</feature>
<sequence length="701" mass="80392">MLDKRSNAILQHIVNAASYVPTEEIAEKLNISKRSLYYDIKRINGWLKYHKLTGIRHIQSAGLYLEENTKRELPKLFQQVNPWQYEYSAKERKAWLAIHILTRSRNVSLQDLIDAIRVSRNTAMNDLKGLREEVTRRFQLNTAYSKRTGYIMAGSETDRRKALNVYMSQVIEGKGWQYFIDRMAQVERSDEGEVSLFSQQNLAEIKKAIVSCEDRLGVQFTDEVLQQFNLQIILFLRRLQLGGRVRIAPAEQMMLRRTREHRAAEEICARLTEVFQSEIPSEEVDYLTTYVLSAKVNYINVDLFQEEIPHWRDIIRRMIDDFQRYACVQFYDWAGLENSLLMHLKPAYYRIKYGLCLENPLKEPICKKYGDIFLLTKKVIHYLEESAGQPVNDDEAAYVAMHFGAWMRREGIRPAARKKVLLVCANGVGTSSILQSQLEGLFSNVDILRTVSVREFLQYEEEADFIVSTLPLSGSKKPVFVVSPILSDTETENLLKKVNALFRLPQKQAVSVNGLLEIIGRHAVIREPDQLMQELKEYLYKPDLRPQGDTRPMLSDLITKDKIQMLDKVKDWEDAIATAARPLLQCGYIKEAYIKAMIDNIKKLGPYVVMSPRVAIPHARPDDGVNQVSMSLLILKEGVAFSAAGEERVQILIILAAIDNETHLKALAQLSGLLMEEENVDKLVQAADVGEIVDLIARYSN</sequence>
<keyword evidence="7" id="KW-1185">Reference proteome</keyword>
<keyword evidence="1 6" id="KW-0808">Transferase</keyword>
<dbReference type="InterPro" id="IPR016152">
    <property type="entry name" value="PTrfase/Anion_transptr"/>
</dbReference>
<dbReference type="Gene3D" id="1.10.10.10">
    <property type="entry name" value="Winged helix-like DNA-binding domain superfamily/Winged helix DNA-binding domain"/>
    <property type="match status" value="1"/>
</dbReference>
<evidence type="ECO:0000259" key="4">
    <source>
        <dbReference type="PROSITE" id="PS51099"/>
    </source>
</evidence>
<dbReference type="GO" id="GO:0006355">
    <property type="term" value="P:regulation of DNA-templated transcription"/>
    <property type="evidence" value="ECO:0007669"/>
    <property type="project" value="InterPro"/>
</dbReference>
<dbReference type="Pfam" id="PF08279">
    <property type="entry name" value="HTH_11"/>
    <property type="match status" value="1"/>
</dbReference>
<dbReference type="SUPFAM" id="SSF55804">
    <property type="entry name" value="Phoshotransferase/anion transport protein"/>
    <property type="match status" value="1"/>
</dbReference>
<dbReference type="GO" id="GO:0008982">
    <property type="term" value="F:protein-N(PI)-phosphohistidine-sugar phosphotransferase activity"/>
    <property type="evidence" value="ECO:0007669"/>
    <property type="project" value="InterPro"/>
</dbReference>
<dbReference type="OrthoDB" id="1624805at2"/>
<evidence type="ECO:0000256" key="1">
    <source>
        <dbReference type="ARBA" id="ARBA00022679"/>
    </source>
</evidence>
<protein>
    <submittedName>
        <fullName evidence="6">Phosphotransferase system eiib component type 2/3</fullName>
    </submittedName>
</protein>
<accession>A0A498R3I6</accession>
<name>A0A498R3I6_9FIRM</name>
<feature type="domain" description="PTS EIIB type-2" evidence="4">
    <location>
        <begin position="418"/>
        <end position="506"/>
    </location>
</feature>
<dbReference type="GO" id="GO:0009401">
    <property type="term" value="P:phosphoenolpyruvate-dependent sugar phosphotransferase system"/>
    <property type="evidence" value="ECO:0007669"/>
    <property type="project" value="InterPro"/>
</dbReference>
<dbReference type="Proteomes" id="UP000277811">
    <property type="component" value="Unassembled WGS sequence"/>
</dbReference>
<proteinExistence type="predicted"/>
<evidence type="ECO:0000259" key="5">
    <source>
        <dbReference type="PROSITE" id="PS51372"/>
    </source>
</evidence>
<evidence type="ECO:0000313" key="6">
    <source>
        <dbReference type="EMBL" id="VBB05725.1"/>
    </source>
</evidence>
<dbReference type="PROSITE" id="PS51372">
    <property type="entry name" value="PRD_2"/>
    <property type="match status" value="2"/>
</dbReference>
<dbReference type="Gene3D" id="1.10.1790.10">
    <property type="entry name" value="PRD domain"/>
    <property type="match status" value="2"/>
</dbReference>
<keyword evidence="2" id="KW-0677">Repeat</keyword>
<dbReference type="InterPro" id="IPR036095">
    <property type="entry name" value="PTS_EIIB-like_sf"/>
</dbReference>
<dbReference type="InterPro" id="IPR036388">
    <property type="entry name" value="WH-like_DNA-bd_sf"/>
</dbReference>
<feature type="domain" description="PTS EIIA type-2" evidence="3">
    <location>
        <begin position="556"/>
        <end position="699"/>
    </location>
</feature>
<dbReference type="PANTHER" id="PTHR30185">
    <property type="entry name" value="CRYPTIC BETA-GLUCOSIDE BGL OPERON ANTITERMINATOR"/>
    <property type="match status" value="1"/>
</dbReference>
<dbReference type="PROSITE" id="PS51094">
    <property type="entry name" value="PTS_EIIA_TYPE_2"/>
    <property type="match status" value="1"/>
</dbReference>
<evidence type="ECO:0000256" key="2">
    <source>
        <dbReference type="ARBA" id="ARBA00022737"/>
    </source>
</evidence>
<dbReference type="RefSeq" id="WP_122626699.1">
    <property type="nucleotide sequence ID" value="NZ_UPPP01000058.1"/>
</dbReference>
<dbReference type="InterPro" id="IPR050661">
    <property type="entry name" value="BglG_antiterminators"/>
</dbReference>
<dbReference type="SUPFAM" id="SSF63520">
    <property type="entry name" value="PTS-regulatory domain, PRD"/>
    <property type="match status" value="2"/>
</dbReference>
<dbReference type="PROSITE" id="PS51099">
    <property type="entry name" value="PTS_EIIB_TYPE_2"/>
    <property type="match status" value="1"/>
</dbReference>
<dbReference type="Gene3D" id="3.40.50.2300">
    <property type="match status" value="1"/>
</dbReference>
<evidence type="ECO:0000313" key="7">
    <source>
        <dbReference type="Proteomes" id="UP000277811"/>
    </source>
</evidence>
<dbReference type="InterPro" id="IPR013011">
    <property type="entry name" value="PTS_EIIB_2"/>
</dbReference>
<feature type="domain" description="PRD" evidence="5">
    <location>
        <begin position="306"/>
        <end position="413"/>
    </location>
</feature>
<dbReference type="Pfam" id="PF00874">
    <property type="entry name" value="PRD"/>
    <property type="match status" value="2"/>
</dbReference>
<dbReference type="AlphaFoldDB" id="A0A498R3I6"/>
<dbReference type="Pfam" id="PF00359">
    <property type="entry name" value="PTS_EIIA_2"/>
    <property type="match status" value="1"/>
</dbReference>
<dbReference type="CDD" id="cd05568">
    <property type="entry name" value="PTS_IIB_bgl_like"/>
    <property type="match status" value="1"/>
</dbReference>
<evidence type="ECO:0000259" key="3">
    <source>
        <dbReference type="PROSITE" id="PS51094"/>
    </source>
</evidence>
<dbReference type="InterPro" id="IPR011608">
    <property type="entry name" value="PRD"/>
</dbReference>
<gene>
    <name evidence="6" type="ORF">LUCI_0936</name>
</gene>
<dbReference type="InterPro" id="IPR002178">
    <property type="entry name" value="PTS_EIIA_type-2_dom"/>
</dbReference>
<dbReference type="SUPFAM" id="SSF52794">
    <property type="entry name" value="PTS system IIB component-like"/>
    <property type="match status" value="1"/>
</dbReference>